<evidence type="ECO:0000313" key="1">
    <source>
        <dbReference type="EMBL" id="KAK1149712.1"/>
    </source>
</evidence>
<evidence type="ECO:0000313" key="2">
    <source>
        <dbReference type="Proteomes" id="UP001177260"/>
    </source>
</evidence>
<dbReference type="EMBL" id="JAOPJF010000003">
    <property type="protein sequence ID" value="KAK1149712.1"/>
    <property type="molecule type" value="Genomic_DNA"/>
</dbReference>
<sequence>MLLKNNSRSLLCTFLQVVLSLCLLQPTLIAPVAAVSSTQPSAPGLSFLYTAYVECKGNLMEEHGPHGVRKAIPIVGGNFTGPRLSGEIRDLGADWGTIDPKTNVFSADTRYNLKTNDGADIFIQTSGPKSPSGQLHLRLIFETGSEKYYWLNNIVAIGILTPVERSDDGSVLRIDAWNFASDWNSTSFVGST</sequence>
<protein>
    <submittedName>
        <fullName evidence="1">Uncharacterized protein</fullName>
    </submittedName>
</protein>
<comment type="caution">
    <text evidence="1">The sequence shown here is derived from an EMBL/GenBank/DDBJ whole genome shotgun (WGS) entry which is preliminary data.</text>
</comment>
<name>A0ACC3BGR4_9EURO</name>
<reference evidence="1 2" key="1">
    <citation type="journal article" date="2023" name="ACS Omega">
        <title>Identification of the Neoaspergillic Acid Biosynthesis Gene Cluster by Establishing an In Vitro CRISPR-Ribonucleoprotein Genetic System in Aspergillus melleus.</title>
        <authorList>
            <person name="Yuan B."/>
            <person name="Grau M.F."/>
            <person name="Murata R.M."/>
            <person name="Torok T."/>
            <person name="Venkateswaran K."/>
            <person name="Stajich J.E."/>
            <person name="Wang C.C.C."/>
        </authorList>
    </citation>
    <scope>NUCLEOTIDE SEQUENCE [LARGE SCALE GENOMIC DNA]</scope>
    <source>
        <strain evidence="1 2">IMV 1140</strain>
    </source>
</reference>
<proteinExistence type="predicted"/>
<accession>A0ACC3BGR4</accession>
<organism evidence="1 2">
    <name type="scientific">Aspergillus melleus</name>
    <dbReference type="NCBI Taxonomy" id="138277"/>
    <lineage>
        <taxon>Eukaryota</taxon>
        <taxon>Fungi</taxon>
        <taxon>Dikarya</taxon>
        <taxon>Ascomycota</taxon>
        <taxon>Pezizomycotina</taxon>
        <taxon>Eurotiomycetes</taxon>
        <taxon>Eurotiomycetidae</taxon>
        <taxon>Eurotiales</taxon>
        <taxon>Aspergillaceae</taxon>
        <taxon>Aspergillus</taxon>
        <taxon>Aspergillus subgen. Circumdati</taxon>
    </lineage>
</organism>
<keyword evidence="2" id="KW-1185">Reference proteome</keyword>
<gene>
    <name evidence="1" type="ORF">N8T08_005266</name>
</gene>
<dbReference type="Proteomes" id="UP001177260">
    <property type="component" value="Unassembled WGS sequence"/>
</dbReference>